<accession>W0PB43</accession>
<dbReference type="PROSITE" id="PS01296">
    <property type="entry name" value="RSMI"/>
    <property type="match status" value="1"/>
</dbReference>
<feature type="domain" description="RsmI HTH" evidence="8">
    <location>
        <begin position="262"/>
        <end position="306"/>
    </location>
</feature>
<evidence type="ECO:0000259" key="8">
    <source>
        <dbReference type="Pfam" id="PF23016"/>
    </source>
</evidence>
<dbReference type="InterPro" id="IPR008189">
    <property type="entry name" value="rRNA_ssu_MeTfrase_I"/>
</dbReference>
<comment type="subcellular location">
    <subcellularLocation>
        <location evidence="6">Cytoplasm</location>
    </subcellularLocation>
</comment>
<evidence type="ECO:0000259" key="7">
    <source>
        <dbReference type="Pfam" id="PF00590"/>
    </source>
</evidence>
<dbReference type="eggNOG" id="COG0313">
    <property type="taxonomic scope" value="Bacteria"/>
</dbReference>
<dbReference type="InterPro" id="IPR014777">
    <property type="entry name" value="4pyrrole_Mease_sub1"/>
</dbReference>
<dbReference type="InterPro" id="IPR000878">
    <property type="entry name" value="4pyrrol_Mease"/>
</dbReference>
<dbReference type="Pfam" id="PF00590">
    <property type="entry name" value="TP_methylase"/>
    <property type="match status" value="1"/>
</dbReference>
<dbReference type="Pfam" id="PF23016">
    <property type="entry name" value="RsmI_C"/>
    <property type="match status" value="1"/>
</dbReference>
<evidence type="ECO:0000256" key="3">
    <source>
        <dbReference type="ARBA" id="ARBA00022603"/>
    </source>
</evidence>
<evidence type="ECO:0000256" key="6">
    <source>
        <dbReference type="HAMAP-Rule" id="MF_01877"/>
    </source>
</evidence>
<sequence>MSMTSESGQFDARWQRVLQDVASQDWPAGCLYVVATPIGNLADLSPRALYALQKADLIAAEDTRSSRVLLNAWGIETPLMAAHRHNEAQAAATLLRHLEQGQRIALISDAGAPAVSDPGGRIVSEVRAAGHSVRVIPGPSAVIAALMGSGATSDENPAFVFAGFAPQKAVARQTWLKTWCAVPAAIILFESPHRVRSTVNDIAAIAGNERPVTIAREMTKRFEQIATMPAAQLADWFAQDSQRILGEFVLIVHEAATQETAALGEEAEQIVAAMLSTHSVKDTARLLAAFSGLPRDVLYAKALQLKQQGEDAQD</sequence>
<comment type="catalytic activity">
    <reaction evidence="6">
        <text>cytidine(1402) in 16S rRNA + S-adenosyl-L-methionine = 2'-O-methylcytidine(1402) in 16S rRNA + S-adenosyl-L-homocysteine + H(+)</text>
        <dbReference type="Rhea" id="RHEA:42924"/>
        <dbReference type="Rhea" id="RHEA-COMP:10285"/>
        <dbReference type="Rhea" id="RHEA-COMP:10286"/>
        <dbReference type="ChEBI" id="CHEBI:15378"/>
        <dbReference type="ChEBI" id="CHEBI:57856"/>
        <dbReference type="ChEBI" id="CHEBI:59789"/>
        <dbReference type="ChEBI" id="CHEBI:74495"/>
        <dbReference type="ChEBI" id="CHEBI:82748"/>
        <dbReference type="EC" id="2.1.1.198"/>
    </reaction>
</comment>
<dbReference type="KEGG" id="amim:MIM_c05490"/>
<dbReference type="STRING" id="1247726.MIM_c05490"/>
<evidence type="ECO:0000313" key="9">
    <source>
        <dbReference type="EMBL" id="AHG62650.1"/>
    </source>
</evidence>
<keyword evidence="2 6" id="KW-0698">rRNA processing</keyword>
<keyword evidence="5 6" id="KW-0949">S-adenosyl-L-methionine</keyword>
<keyword evidence="1 6" id="KW-0963">Cytoplasm</keyword>
<comment type="function">
    <text evidence="6">Catalyzes the 2'-O-methylation of the ribose of cytidine 1402 (C1402) in 16S rRNA.</text>
</comment>
<comment type="similarity">
    <text evidence="6">Belongs to the methyltransferase superfamily. RsmI family.</text>
</comment>
<proteinExistence type="inferred from homology"/>
<dbReference type="Proteomes" id="UP000019095">
    <property type="component" value="Chromosome"/>
</dbReference>
<gene>
    <name evidence="6" type="primary">rsmI</name>
    <name evidence="9" type="ORF">MIM_c05490</name>
</gene>
<dbReference type="HOGENOM" id="CLU_044779_2_0_4"/>
<dbReference type="GO" id="GO:0005737">
    <property type="term" value="C:cytoplasm"/>
    <property type="evidence" value="ECO:0007669"/>
    <property type="project" value="UniProtKB-SubCell"/>
</dbReference>
<name>W0PB43_ADVMD</name>
<evidence type="ECO:0000256" key="1">
    <source>
        <dbReference type="ARBA" id="ARBA00022490"/>
    </source>
</evidence>
<dbReference type="NCBIfam" id="TIGR00096">
    <property type="entry name" value="16S rRNA (cytidine(1402)-2'-O)-methyltransferase"/>
    <property type="match status" value="1"/>
</dbReference>
<keyword evidence="10" id="KW-1185">Reference proteome</keyword>
<dbReference type="HAMAP" id="MF_01877">
    <property type="entry name" value="16SrRNA_methyltr_I"/>
    <property type="match status" value="1"/>
</dbReference>
<dbReference type="InterPro" id="IPR018063">
    <property type="entry name" value="SAM_MeTrfase_RsmI_CS"/>
</dbReference>
<keyword evidence="3 6" id="KW-0489">Methyltransferase</keyword>
<evidence type="ECO:0000313" key="10">
    <source>
        <dbReference type="Proteomes" id="UP000019095"/>
    </source>
</evidence>
<dbReference type="PANTHER" id="PTHR46111">
    <property type="entry name" value="RIBOSOMAL RNA SMALL SUBUNIT METHYLTRANSFERASE I"/>
    <property type="match status" value="1"/>
</dbReference>
<dbReference type="InterPro" id="IPR014776">
    <property type="entry name" value="4pyrrole_Mease_sub2"/>
</dbReference>
<dbReference type="GO" id="GO:0070677">
    <property type="term" value="F:rRNA (cytosine-2'-O-)-methyltransferase activity"/>
    <property type="evidence" value="ECO:0007669"/>
    <property type="project" value="UniProtKB-UniRule"/>
</dbReference>
<evidence type="ECO:0000256" key="4">
    <source>
        <dbReference type="ARBA" id="ARBA00022679"/>
    </source>
</evidence>
<dbReference type="InterPro" id="IPR053910">
    <property type="entry name" value="RsmI_HTH"/>
</dbReference>
<dbReference type="CDD" id="cd11648">
    <property type="entry name" value="RsmI"/>
    <property type="match status" value="1"/>
</dbReference>
<dbReference type="AlphaFoldDB" id="W0PB43"/>
<evidence type="ECO:0000256" key="5">
    <source>
        <dbReference type="ARBA" id="ARBA00022691"/>
    </source>
</evidence>
<dbReference type="SUPFAM" id="SSF53790">
    <property type="entry name" value="Tetrapyrrole methylase"/>
    <property type="match status" value="1"/>
</dbReference>
<reference evidence="9 10" key="1">
    <citation type="journal article" date="2014" name="Microbiology">
        <title>Unravelling the complete genome sequence of Advenella mimigardefordensis strain DPN7T and novel insights in the catabolism of the xenobiotic polythioester precursor 3,3'-dithiodipropionate.</title>
        <authorList>
            <person name="Wubbeler J.H."/>
            <person name="Hiessl S."/>
            <person name="Schuldes J."/>
            <person name="Thurmer A."/>
            <person name="Daniel R."/>
            <person name="Steinbuchel A."/>
        </authorList>
    </citation>
    <scope>NUCLEOTIDE SEQUENCE [LARGE SCALE GENOMIC DNA]</scope>
    <source>
        <strain evidence="10">DSM 17166 / LMG 22922 / DPN7</strain>
    </source>
</reference>
<keyword evidence="4 6" id="KW-0808">Transferase</keyword>
<dbReference type="PIRSF" id="PIRSF005917">
    <property type="entry name" value="MTase_YraL"/>
    <property type="match status" value="1"/>
</dbReference>
<dbReference type="Gene3D" id="3.40.1010.10">
    <property type="entry name" value="Cobalt-precorrin-4 Transmethylase, Domain 1"/>
    <property type="match status" value="1"/>
</dbReference>
<organism evidence="9 10">
    <name type="scientific">Advenella mimigardefordensis (strain DSM 17166 / LMG 22922 / DPN7)</name>
    <dbReference type="NCBI Taxonomy" id="1247726"/>
    <lineage>
        <taxon>Bacteria</taxon>
        <taxon>Pseudomonadati</taxon>
        <taxon>Pseudomonadota</taxon>
        <taxon>Betaproteobacteria</taxon>
        <taxon>Burkholderiales</taxon>
        <taxon>Alcaligenaceae</taxon>
    </lineage>
</organism>
<dbReference type="PANTHER" id="PTHR46111:SF1">
    <property type="entry name" value="RIBOSOMAL RNA SMALL SUBUNIT METHYLTRANSFERASE I"/>
    <property type="match status" value="1"/>
</dbReference>
<dbReference type="InterPro" id="IPR035996">
    <property type="entry name" value="4pyrrol_Methylase_sf"/>
</dbReference>
<feature type="domain" description="Tetrapyrrole methylase" evidence="7">
    <location>
        <begin position="31"/>
        <end position="233"/>
    </location>
</feature>
<dbReference type="PATRIC" id="fig|1247726.3.peg.598"/>
<protein>
    <recommendedName>
        <fullName evidence="6">Ribosomal RNA small subunit methyltransferase I</fullName>
        <ecNumber evidence="6">2.1.1.198</ecNumber>
    </recommendedName>
    <alternativeName>
        <fullName evidence="6">16S rRNA 2'-O-ribose C1402 methyltransferase</fullName>
    </alternativeName>
    <alternativeName>
        <fullName evidence="6">rRNA (cytidine-2'-O-)-methyltransferase RsmI</fullName>
    </alternativeName>
</protein>
<dbReference type="EC" id="2.1.1.198" evidence="6"/>
<dbReference type="EMBL" id="CP003915">
    <property type="protein sequence ID" value="AHG62650.1"/>
    <property type="molecule type" value="Genomic_DNA"/>
</dbReference>
<dbReference type="Gene3D" id="3.30.950.10">
    <property type="entry name" value="Methyltransferase, Cobalt-precorrin-4 Transmethylase, Domain 2"/>
    <property type="match status" value="1"/>
</dbReference>
<evidence type="ECO:0000256" key="2">
    <source>
        <dbReference type="ARBA" id="ARBA00022552"/>
    </source>
</evidence>
<dbReference type="FunFam" id="3.40.1010.10:FF:000007">
    <property type="entry name" value="Ribosomal RNA small subunit methyltransferase I"/>
    <property type="match status" value="1"/>
</dbReference>